<dbReference type="EMBL" id="MU854599">
    <property type="protein sequence ID" value="KAK4032530.1"/>
    <property type="molecule type" value="Genomic_DNA"/>
</dbReference>
<dbReference type="InterPro" id="IPR011333">
    <property type="entry name" value="SKP1/BTB/POZ_sf"/>
</dbReference>
<accession>A0AAN6P6H7</accession>
<evidence type="ECO:0000313" key="1">
    <source>
        <dbReference type="EMBL" id="KAK4032530.1"/>
    </source>
</evidence>
<name>A0AAN6P6H7_9PEZI</name>
<keyword evidence="2" id="KW-1185">Reference proteome</keyword>
<dbReference type="SUPFAM" id="SSF54695">
    <property type="entry name" value="POZ domain"/>
    <property type="match status" value="1"/>
</dbReference>
<evidence type="ECO:0000313" key="2">
    <source>
        <dbReference type="Proteomes" id="UP001303115"/>
    </source>
</evidence>
<proteinExistence type="predicted"/>
<protein>
    <recommendedName>
        <fullName evidence="3">BTB domain-containing protein</fullName>
    </recommendedName>
</protein>
<gene>
    <name evidence="1" type="ORF">C8A01DRAFT_41029</name>
</gene>
<evidence type="ECO:0008006" key="3">
    <source>
        <dbReference type="Google" id="ProtNLM"/>
    </source>
</evidence>
<dbReference type="Proteomes" id="UP001303115">
    <property type="component" value="Unassembled WGS sequence"/>
</dbReference>
<dbReference type="Gene3D" id="3.30.710.10">
    <property type="entry name" value="Potassium Channel Kv1.1, Chain A"/>
    <property type="match status" value="1"/>
</dbReference>
<reference evidence="2" key="1">
    <citation type="journal article" date="2023" name="Mol. Phylogenet. Evol.">
        <title>Genome-scale phylogeny and comparative genomics of the fungal order Sordariales.</title>
        <authorList>
            <person name="Hensen N."/>
            <person name="Bonometti L."/>
            <person name="Westerberg I."/>
            <person name="Brannstrom I.O."/>
            <person name="Guillou S."/>
            <person name="Cros-Aarteil S."/>
            <person name="Calhoun S."/>
            <person name="Haridas S."/>
            <person name="Kuo A."/>
            <person name="Mondo S."/>
            <person name="Pangilinan J."/>
            <person name="Riley R."/>
            <person name="LaButti K."/>
            <person name="Andreopoulos B."/>
            <person name="Lipzen A."/>
            <person name="Chen C."/>
            <person name="Yan M."/>
            <person name="Daum C."/>
            <person name="Ng V."/>
            <person name="Clum A."/>
            <person name="Steindorff A."/>
            <person name="Ohm R.A."/>
            <person name="Martin F."/>
            <person name="Silar P."/>
            <person name="Natvig D.O."/>
            <person name="Lalanne C."/>
            <person name="Gautier V."/>
            <person name="Ament-Velasquez S.L."/>
            <person name="Kruys A."/>
            <person name="Hutchinson M.I."/>
            <person name="Powell A.J."/>
            <person name="Barry K."/>
            <person name="Miller A.N."/>
            <person name="Grigoriev I.V."/>
            <person name="Debuchy R."/>
            <person name="Gladieux P."/>
            <person name="Hiltunen Thoren M."/>
            <person name="Johannesson H."/>
        </authorList>
    </citation>
    <scope>NUCLEOTIDE SEQUENCE [LARGE SCALE GENOMIC DNA]</scope>
    <source>
        <strain evidence="2">CBS 284.82</strain>
    </source>
</reference>
<comment type="caution">
    <text evidence="1">The sequence shown here is derived from an EMBL/GenBank/DDBJ whole genome shotgun (WGS) entry which is preliminary data.</text>
</comment>
<sequence length="286" mass="31767">MNPLLPSVVVLSEMPSDDEEPAVAKEPAVPNDPAPHILDDDGDLWLDVGISSASQGTLFKVCSTTIRRSSLVFKAMLFGPWMEAKPAEGKWIVKHPDDNPLAIGALLAVIHSRCELLPEPITAGLLYGIVIASDKYDMLPVLRPCARAWMDAAFLRYSYRHKFDMEALQLAHVAWEFGCEEGLTAIVERLVFLATLDELEELGSLRDEMQSHNFPYGPPDLLGKSNRMSPMPRLVVIQDILDFWAAEIARRIELGDGACCQAFPKPDPTERVLCDLRVLGVIIRHI</sequence>
<organism evidence="1 2">
    <name type="scientific">Parachaetomium inaequale</name>
    <dbReference type="NCBI Taxonomy" id="2588326"/>
    <lineage>
        <taxon>Eukaryota</taxon>
        <taxon>Fungi</taxon>
        <taxon>Dikarya</taxon>
        <taxon>Ascomycota</taxon>
        <taxon>Pezizomycotina</taxon>
        <taxon>Sordariomycetes</taxon>
        <taxon>Sordariomycetidae</taxon>
        <taxon>Sordariales</taxon>
        <taxon>Chaetomiaceae</taxon>
        <taxon>Parachaetomium</taxon>
    </lineage>
</organism>
<dbReference type="AlphaFoldDB" id="A0AAN6P6H7"/>